<keyword evidence="3" id="KW-1185">Reference proteome</keyword>
<evidence type="ECO:0000256" key="1">
    <source>
        <dbReference type="SAM" id="Phobius"/>
    </source>
</evidence>
<proteinExistence type="predicted"/>
<keyword evidence="1" id="KW-0472">Membrane</keyword>
<dbReference type="EMBL" id="JBBLXS010000003">
    <property type="protein sequence ID" value="MEK0183308.1"/>
    <property type="molecule type" value="Genomic_DNA"/>
</dbReference>
<comment type="caution">
    <text evidence="2">The sequence shown here is derived from an EMBL/GenBank/DDBJ whole genome shotgun (WGS) entry which is preliminary data.</text>
</comment>
<gene>
    <name evidence="2" type="ORF">WMG39_00425</name>
</gene>
<protein>
    <submittedName>
        <fullName evidence="2">Uncharacterized protein</fullName>
    </submittedName>
</protein>
<evidence type="ECO:0000313" key="3">
    <source>
        <dbReference type="Proteomes" id="UP001384579"/>
    </source>
</evidence>
<name>A0ABU8YG13_9CYAN</name>
<evidence type="ECO:0000313" key="2">
    <source>
        <dbReference type="EMBL" id="MEK0183308.1"/>
    </source>
</evidence>
<organism evidence="2 3">
    <name type="scientific">Microcoleus anatoxicus PTRS2</name>
    <dbReference type="NCBI Taxonomy" id="2705321"/>
    <lineage>
        <taxon>Bacteria</taxon>
        <taxon>Bacillati</taxon>
        <taxon>Cyanobacteriota</taxon>
        <taxon>Cyanophyceae</taxon>
        <taxon>Oscillatoriophycideae</taxon>
        <taxon>Oscillatoriales</taxon>
        <taxon>Microcoleaceae</taxon>
        <taxon>Microcoleus</taxon>
        <taxon>Microcoleus anatoxicus</taxon>
    </lineage>
</organism>
<dbReference type="Proteomes" id="UP001384579">
    <property type="component" value="Unassembled WGS sequence"/>
</dbReference>
<keyword evidence="1" id="KW-1133">Transmembrane helix</keyword>
<accession>A0ABU8YG13</accession>
<dbReference type="RefSeq" id="WP_340520364.1">
    <property type="nucleotide sequence ID" value="NZ_JBBLXS010000003.1"/>
</dbReference>
<sequence length="83" mass="9757">MNSRAFFIFFIVIGYWLLVIGYWLLVIGYWLLVIIIKVNYQLPTAHYQLPTANCPRLTNKWIKLMLCLYVTSEDGLTKISKNV</sequence>
<feature type="transmembrane region" description="Helical" evidence="1">
    <location>
        <begin position="6"/>
        <end position="32"/>
    </location>
</feature>
<keyword evidence="1" id="KW-0812">Transmembrane</keyword>
<reference evidence="2 3" key="1">
    <citation type="journal article" date="2020" name="Harmful Algae">
        <title>Molecular and morphological characterization of a novel dihydroanatoxin-a producing Microcoleus species (cyanobacteria) from the Russian River, California, USA.</title>
        <authorList>
            <person name="Conklin K.Y."/>
            <person name="Stancheva R."/>
            <person name="Otten T.G."/>
            <person name="Fadness R."/>
            <person name="Boyer G.L."/>
            <person name="Read B."/>
            <person name="Zhang X."/>
            <person name="Sheath R.G."/>
        </authorList>
    </citation>
    <scope>NUCLEOTIDE SEQUENCE [LARGE SCALE GENOMIC DNA]</scope>
    <source>
        <strain evidence="2 3">PTRS2</strain>
    </source>
</reference>